<sequence length="223" mass="23976">MLGSVNLTGNRGGTGGRYEKPDTAIGDKPESGRNNLLVEDAEPVDEPHQLEDVSDVSDSIDCSLELPQANSENRDSSPVNWDTDTSEMHPTVAKSSGTEVSTPVVPTVQTAQSLSRSVSVAGRLNLDPSPATTSHLPQSYRNAMMGNQSSASSVGNLAGNNSHHIIEATFKVFARALRQATESDPRRHGLYQGLQLEVQAIGVDDFYGFLLEAIGVNEFLRFH</sequence>
<dbReference type="PANTHER" id="PTHR47477">
    <property type="entry name" value="TNF RECEPTOR-ASSOCIATED FACTOR HOMOLOG 1A"/>
    <property type="match status" value="1"/>
</dbReference>
<dbReference type="Proteomes" id="UP001237642">
    <property type="component" value="Unassembled WGS sequence"/>
</dbReference>
<comment type="caution">
    <text evidence="2">The sequence shown here is derived from an EMBL/GenBank/DDBJ whole genome shotgun (WGS) entry which is preliminary data.</text>
</comment>
<dbReference type="InterPro" id="IPR020568">
    <property type="entry name" value="Ribosomal_Su5_D2-typ_SF"/>
</dbReference>
<organism evidence="2 3">
    <name type="scientific">Heracleum sosnowskyi</name>
    <dbReference type="NCBI Taxonomy" id="360622"/>
    <lineage>
        <taxon>Eukaryota</taxon>
        <taxon>Viridiplantae</taxon>
        <taxon>Streptophyta</taxon>
        <taxon>Embryophyta</taxon>
        <taxon>Tracheophyta</taxon>
        <taxon>Spermatophyta</taxon>
        <taxon>Magnoliopsida</taxon>
        <taxon>eudicotyledons</taxon>
        <taxon>Gunneridae</taxon>
        <taxon>Pentapetalae</taxon>
        <taxon>asterids</taxon>
        <taxon>campanulids</taxon>
        <taxon>Apiales</taxon>
        <taxon>Apiaceae</taxon>
        <taxon>Apioideae</taxon>
        <taxon>apioid superclade</taxon>
        <taxon>Tordylieae</taxon>
        <taxon>Tordyliinae</taxon>
        <taxon>Heracleum</taxon>
    </lineage>
</organism>
<proteinExistence type="predicted"/>
<evidence type="ECO:0000313" key="3">
    <source>
        <dbReference type="Proteomes" id="UP001237642"/>
    </source>
</evidence>
<dbReference type="PANTHER" id="PTHR47477:SF8">
    <property type="entry name" value="TNF RECEPTOR-ASSOCIATED FACTOR HOMOLOG 1A"/>
    <property type="match status" value="1"/>
</dbReference>
<dbReference type="PROSITE" id="PS00955">
    <property type="entry name" value="IGP_DEHYDRATASE_2"/>
    <property type="match status" value="1"/>
</dbReference>
<dbReference type="InterPro" id="IPR020565">
    <property type="entry name" value="ImidazoleglycerP_deHydtase_CS"/>
</dbReference>
<dbReference type="InterPro" id="IPR055327">
    <property type="entry name" value="TRAF1A/B"/>
</dbReference>
<feature type="compositionally biased region" description="Polar residues" evidence="1">
    <location>
        <begin position="68"/>
        <end position="83"/>
    </location>
</feature>
<dbReference type="AlphaFoldDB" id="A0AAD8HAC6"/>
<dbReference type="InterPro" id="IPR038494">
    <property type="entry name" value="IGPD_sf"/>
</dbReference>
<dbReference type="GO" id="GO:0000105">
    <property type="term" value="P:L-histidine biosynthetic process"/>
    <property type="evidence" value="ECO:0007669"/>
    <property type="project" value="InterPro"/>
</dbReference>
<evidence type="ECO:0000313" key="2">
    <source>
        <dbReference type="EMBL" id="KAK1362517.1"/>
    </source>
</evidence>
<dbReference type="GO" id="GO:0004424">
    <property type="term" value="F:imidazoleglycerol-phosphate dehydratase activity"/>
    <property type="evidence" value="ECO:0007669"/>
    <property type="project" value="InterPro"/>
</dbReference>
<feature type="compositionally biased region" description="Basic and acidic residues" evidence="1">
    <location>
        <begin position="17"/>
        <end position="31"/>
    </location>
</feature>
<dbReference type="EMBL" id="JAUIZM010000010">
    <property type="protein sequence ID" value="KAK1362517.1"/>
    <property type="molecule type" value="Genomic_DNA"/>
</dbReference>
<feature type="region of interest" description="Disordered" evidence="1">
    <location>
        <begin position="1"/>
        <end position="104"/>
    </location>
</feature>
<dbReference type="SUPFAM" id="SSF54211">
    <property type="entry name" value="Ribosomal protein S5 domain 2-like"/>
    <property type="match status" value="1"/>
</dbReference>
<protein>
    <submittedName>
        <fullName evidence="2">Uncharacterized protein</fullName>
    </submittedName>
</protein>
<gene>
    <name evidence="2" type="ORF">POM88_046991</name>
</gene>
<accession>A0AAD8HAC6</accession>
<reference evidence="2" key="1">
    <citation type="submission" date="2023-02" db="EMBL/GenBank/DDBJ databases">
        <title>Genome of toxic invasive species Heracleum sosnowskyi carries increased number of genes despite the absence of recent whole-genome duplications.</title>
        <authorList>
            <person name="Schelkunov M."/>
            <person name="Shtratnikova V."/>
            <person name="Makarenko M."/>
            <person name="Klepikova A."/>
            <person name="Omelchenko D."/>
            <person name="Novikova G."/>
            <person name="Obukhova E."/>
            <person name="Bogdanov V."/>
            <person name="Penin A."/>
            <person name="Logacheva M."/>
        </authorList>
    </citation>
    <scope>NUCLEOTIDE SEQUENCE</scope>
    <source>
        <strain evidence="2">Hsosn_3</strain>
        <tissue evidence="2">Leaf</tissue>
    </source>
</reference>
<reference evidence="2" key="2">
    <citation type="submission" date="2023-05" db="EMBL/GenBank/DDBJ databases">
        <authorList>
            <person name="Schelkunov M.I."/>
        </authorList>
    </citation>
    <scope>NUCLEOTIDE SEQUENCE</scope>
    <source>
        <strain evidence="2">Hsosn_3</strain>
        <tissue evidence="2">Leaf</tissue>
    </source>
</reference>
<dbReference type="Gene3D" id="3.30.230.40">
    <property type="entry name" value="Imidazole glycerol phosphate dehydratase, domain 1"/>
    <property type="match status" value="1"/>
</dbReference>
<keyword evidence="3" id="KW-1185">Reference proteome</keyword>
<evidence type="ECO:0000256" key="1">
    <source>
        <dbReference type="SAM" id="MobiDB-lite"/>
    </source>
</evidence>
<name>A0AAD8HAC6_9APIA</name>